<keyword evidence="2" id="KW-1185">Reference proteome</keyword>
<organism evidence="1 2">
    <name type="scientific">Mytilus edulis</name>
    <name type="common">Blue mussel</name>
    <dbReference type="NCBI Taxonomy" id="6550"/>
    <lineage>
        <taxon>Eukaryota</taxon>
        <taxon>Metazoa</taxon>
        <taxon>Spiralia</taxon>
        <taxon>Lophotrochozoa</taxon>
        <taxon>Mollusca</taxon>
        <taxon>Bivalvia</taxon>
        <taxon>Autobranchia</taxon>
        <taxon>Pteriomorphia</taxon>
        <taxon>Mytilida</taxon>
        <taxon>Mytiloidea</taxon>
        <taxon>Mytilidae</taxon>
        <taxon>Mytilinae</taxon>
        <taxon>Mytilus</taxon>
    </lineage>
</organism>
<reference evidence="1" key="1">
    <citation type="submission" date="2021-03" db="EMBL/GenBank/DDBJ databases">
        <authorList>
            <person name="Bekaert M."/>
        </authorList>
    </citation>
    <scope>NUCLEOTIDE SEQUENCE</scope>
</reference>
<evidence type="ECO:0000313" key="1">
    <source>
        <dbReference type="EMBL" id="CAG2209325.1"/>
    </source>
</evidence>
<proteinExistence type="predicted"/>
<protein>
    <submittedName>
        <fullName evidence="1">Uncharacterized protein</fullName>
    </submittedName>
</protein>
<gene>
    <name evidence="1" type="ORF">MEDL_23460</name>
</gene>
<dbReference type="EMBL" id="CAJPWZ010001151">
    <property type="protein sequence ID" value="CAG2209325.1"/>
    <property type="molecule type" value="Genomic_DNA"/>
</dbReference>
<evidence type="ECO:0000313" key="2">
    <source>
        <dbReference type="Proteomes" id="UP000683360"/>
    </source>
</evidence>
<comment type="caution">
    <text evidence="1">The sequence shown here is derived from an EMBL/GenBank/DDBJ whole genome shotgun (WGS) entry which is preliminary data.</text>
</comment>
<name>A0A8S3RMA5_MYTED</name>
<dbReference type="Proteomes" id="UP000683360">
    <property type="component" value="Unassembled WGS sequence"/>
</dbReference>
<sequence>MQKKDDLIDIDFGDTSLAEWLSIYSDKVNFISDNNRIVHFGEISHAINKKYLKPGFCRKQLVFHKSTYEMMELLQSYNDFASMEKSKVKQSIRSDVSERTIISGVSGSIFSGDVVRKVPQISIEMKTTLFSNASDSKNCDNWAVVTTIHQPSNSVRNIATHPSWCVVIVADVTTPSEDAYLKSVVNYENKSKTESTVVDKKYVTITVLDKKCATITMLDKKCATITMLDKKCATITMLDKKCATITMLDKKYATITVLDKKYVTITMLDKKCATITMLDKKYVTITVLDKKCATITMLDKKYATLTVLDKKYATITVLD</sequence>
<accession>A0A8S3RMA5</accession>
<dbReference type="AlphaFoldDB" id="A0A8S3RMA5"/>